<dbReference type="EMBL" id="AZBU02000006">
    <property type="protein sequence ID" value="TKR72859.1"/>
    <property type="molecule type" value="Genomic_DNA"/>
</dbReference>
<feature type="transmembrane region" description="Helical" evidence="1">
    <location>
        <begin position="67"/>
        <end position="91"/>
    </location>
</feature>
<sequence length="92" mass="10797">MELIHYDSIVPVRRSSFAGVPPPPFSVYTLEKCQPDYSSIRPPPYRRRQKKGFCPGIRICTAKFLRLMLIMLIFLACFIVPFVPVFVDIYWR</sequence>
<evidence type="ECO:0000313" key="3">
    <source>
        <dbReference type="Proteomes" id="UP000298663"/>
    </source>
</evidence>
<accession>A0A4U5MSY8</accession>
<keyword evidence="1" id="KW-0472">Membrane</keyword>
<comment type="caution">
    <text evidence="2">The sequence shown here is derived from an EMBL/GenBank/DDBJ whole genome shotgun (WGS) entry which is preliminary data.</text>
</comment>
<evidence type="ECO:0000313" key="2">
    <source>
        <dbReference type="EMBL" id="TKR72859.1"/>
    </source>
</evidence>
<evidence type="ECO:0000256" key="1">
    <source>
        <dbReference type="SAM" id="Phobius"/>
    </source>
</evidence>
<protein>
    <submittedName>
        <fullName evidence="2">Uncharacterized protein</fullName>
    </submittedName>
</protein>
<keyword evidence="1" id="KW-0812">Transmembrane</keyword>
<gene>
    <name evidence="2" type="ORF">L596_020249</name>
</gene>
<dbReference type="AlphaFoldDB" id="A0A4U5MSY8"/>
<keyword evidence="1" id="KW-1133">Transmembrane helix</keyword>
<keyword evidence="3" id="KW-1185">Reference proteome</keyword>
<reference evidence="2 3" key="2">
    <citation type="journal article" date="2019" name="G3 (Bethesda)">
        <title>Hybrid Assembly of the Genome of the Entomopathogenic Nematode Steinernema carpocapsae Identifies the X-Chromosome.</title>
        <authorList>
            <person name="Serra L."/>
            <person name="Macchietto M."/>
            <person name="Macias-Munoz A."/>
            <person name="McGill C.J."/>
            <person name="Rodriguez I.M."/>
            <person name="Rodriguez B."/>
            <person name="Murad R."/>
            <person name="Mortazavi A."/>
        </authorList>
    </citation>
    <scope>NUCLEOTIDE SEQUENCE [LARGE SCALE GENOMIC DNA]</scope>
    <source>
        <strain evidence="2 3">ALL</strain>
    </source>
</reference>
<organism evidence="2 3">
    <name type="scientific">Steinernema carpocapsae</name>
    <name type="common">Entomopathogenic nematode</name>
    <dbReference type="NCBI Taxonomy" id="34508"/>
    <lineage>
        <taxon>Eukaryota</taxon>
        <taxon>Metazoa</taxon>
        <taxon>Ecdysozoa</taxon>
        <taxon>Nematoda</taxon>
        <taxon>Chromadorea</taxon>
        <taxon>Rhabditida</taxon>
        <taxon>Tylenchina</taxon>
        <taxon>Panagrolaimomorpha</taxon>
        <taxon>Strongyloidoidea</taxon>
        <taxon>Steinernematidae</taxon>
        <taxon>Steinernema</taxon>
    </lineage>
</organism>
<proteinExistence type="predicted"/>
<reference evidence="2 3" key="1">
    <citation type="journal article" date="2015" name="Genome Biol.">
        <title>Comparative genomics of Steinernema reveals deeply conserved gene regulatory networks.</title>
        <authorList>
            <person name="Dillman A.R."/>
            <person name="Macchietto M."/>
            <person name="Porter C.F."/>
            <person name="Rogers A."/>
            <person name="Williams B."/>
            <person name="Antoshechkin I."/>
            <person name="Lee M.M."/>
            <person name="Goodwin Z."/>
            <person name="Lu X."/>
            <person name="Lewis E.E."/>
            <person name="Goodrich-Blair H."/>
            <person name="Stock S.P."/>
            <person name="Adams B.J."/>
            <person name="Sternberg P.W."/>
            <person name="Mortazavi A."/>
        </authorList>
    </citation>
    <scope>NUCLEOTIDE SEQUENCE [LARGE SCALE GENOMIC DNA]</scope>
    <source>
        <strain evidence="2 3">ALL</strain>
    </source>
</reference>
<dbReference type="Proteomes" id="UP000298663">
    <property type="component" value="Unassembled WGS sequence"/>
</dbReference>
<name>A0A4U5MSY8_STECR</name>